<protein>
    <submittedName>
        <fullName evidence="1">Uncharacterized protein</fullName>
    </submittedName>
</protein>
<organism evidence="1">
    <name type="scientific">Anopheles atroparvus</name>
    <name type="common">European mosquito</name>
    <dbReference type="NCBI Taxonomy" id="41427"/>
    <lineage>
        <taxon>Eukaryota</taxon>
        <taxon>Metazoa</taxon>
        <taxon>Ecdysozoa</taxon>
        <taxon>Arthropoda</taxon>
        <taxon>Hexapoda</taxon>
        <taxon>Insecta</taxon>
        <taxon>Pterygota</taxon>
        <taxon>Neoptera</taxon>
        <taxon>Endopterygota</taxon>
        <taxon>Diptera</taxon>
        <taxon>Nematocera</taxon>
        <taxon>Culicoidea</taxon>
        <taxon>Culicidae</taxon>
        <taxon>Anophelinae</taxon>
        <taxon>Anopheles</taxon>
    </lineage>
</organism>
<dbReference type="VEuPathDB" id="VectorBase:AATE010100"/>
<evidence type="ECO:0000313" key="1">
    <source>
        <dbReference type="EnsemblMetazoa" id="AATE010100-PA.1"/>
    </source>
</evidence>
<dbReference type="AlphaFoldDB" id="A0A182J2G6"/>
<proteinExistence type="predicted"/>
<reference evidence="1" key="1">
    <citation type="submission" date="2022-08" db="UniProtKB">
        <authorList>
            <consortium name="EnsemblMetazoa"/>
        </authorList>
    </citation>
    <scope>IDENTIFICATION</scope>
    <source>
        <strain evidence="1">EBRO</strain>
    </source>
</reference>
<sequence length="119" mass="12382">MATVGGRGVVVGWSRCVAVLLLGRRGMVGRGRRMMVRRGGCVVVCRGRSVMVLVVTTAVHRMARDVGDARGAADQQLGATLHVRGVGGVGVRNGRGGVRWLAVAVCQADSGQAADCNRN</sequence>
<dbReference type="EnsemblMetazoa" id="AATE010100-RA">
    <property type="protein sequence ID" value="AATE010100-PA.1"/>
    <property type="gene ID" value="AATE010100"/>
</dbReference>
<name>A0A182J2G6_ANOAO</name>
<accession>A0A182J2G6</accession>